<proteinExistence type="predicted"/>
<protein>
    <submittedName>
        <fullName evidence="1">Uncharacterized protein</fullName>
    </submittedName>
</protein>
<evidence type="ECO:0000313" key="2">
    <source>
        <dbReference type="Proteomes" id="UP000621799"/>
    </source>
</evidence>
<gene>
    <name evidence="1" type="ORF">IQ235_18320</name>
</gene>
<organism evidence="1 2">
    <name type="scientific">Zarconia navalis LEGE 11467</name>
    <dbReference type="NCBI Taxonomy" id="1828826"/>
    <lineage>
        <taxon>Bacteria</taxon>
        <taxon>Bacillati</taxon>
        <taxon>Cyanobacteriota</taxon>
        <taxon>Cyanophyceae</taxon>
        <taxon>Oscillatoriophycideae</taxon>
        <taxon>Oscillatoriales</taxon>
        <taxon>Oscillatoriales incertae sedis</taxon>
        <taxon>Zarconia</taxon>
        <taxon>Zarconia navalis</taxon>
    </lineage>
</organism>
<accession>A0A928VZZ2</accession>
<sequence>MLDQTDLSIPSLESPRPWEDVTSMFHFLILGTRSVAVSFEGAIEWQNGEYSS</sequence>
<name>A0A928VZZ2_9CYAN</name>
<dbReference type="EMBL" id="JADEXN010000418">
    <property type="protein sequence ID" value="MBE9042719.1"/>
    <property type="molecule type" value="Genomic_DNA"/>
</dbReference>
<dbReference type="AlphaFoldDB" id="A0A928VZZ2"/>
<evidence type="ECO:0000313" key="1">
    <source>
        <dbReference type="EMBL" id="MBE9042719.1"/>
    </source>
</evidence>
<reference evidence="1" key="1">
    <citation type="submission" date="2020-10" db="EMBL/GenBank/DDBJ databases">
        <authorList>
            <person name="Castelo-Branco R."/>
            <person name="Eusebio N."/>
            <person name="Adriana R."/>
            <person name="Vieira A."/>
            <person name="Brugerolle De Fraissinette N."/>
            <person name="Rezende De Castro R."/>
            <person name="Schneider M.P."/>
            <person name="Vasconcelos V."/>
            <person name="Leao P.N."/>
        </authorList>
    </citation>
    <scope>NUCLEOTIDE SEQUENCE</scope>
    <source>
        <strain evidence="1">LEGE 11467</strain>
    </source>
</reference>
<keyword evidence="2" id="KW-1185">Reference proteome</keyword>
<dbReference type="Proteomes" id="UP000621799">
    <property type="component" value="Unassembled WGS sequence"/>
</dbReference>
<comment type="caution">
    <text evidence="1">The sequence shown here is derived from an EMBL/GenBank/DDBJ whole genome shotgun (WGS) entry which is preliminary data.</text>
</comment>